<evidence type="ECO:0000256" key="4">
    <source>
        <dbReference type="ARBA" id="ARBA00022475"/>
    </source>
</evidence>
<keyword evidence="10" id="KW-1185">Reference proteome</keyword>
<evidence type="ECO:0000256" key="7">
    <source>
        <dbReference type="ARBA" id="ARBA00022989"/>
    </source>
</evidence>
<evidence type="ECO:0000256" key="6">
    <source>
        <dbReference type="ARBA" id="ARBA00022692"/>
    </source>
</evidence>
<comment type="pathway">
    <text evidence="2">Cofactor biosynthesis; adenosylcobalamin biosynthesis.</text>
</comment>
<evidence type="ECO:0000313" key="10">
    <source>
        <dbReference type="Proteomes" id="UP000193465"/>
    </source>
</evidence>
<keyword evidence="5" id="KW-0169">Cobalamin biosynthesis</keyword>
<keyword evidence="8" id="KW-0472">Membrane</keyword>
<keyword evidence="6" id="KW-0812">Transmembrane</keyword>
<comment type="similarity">
    <text evidence="3">Belongs to the CobD/CbiB family.</text>
</comment>
<evidence type="ECO:0000256" key="3">
    <source>
        <dbReference type="ARBA" id="ARBA00006263"/>
    </source>
</evidence>
<dbReference type="PANTHER" id="PTHR34308:SF1">
    <property type="entry name" value="COBALAMIN BIOSYNTHESIS PROTEIN CBIB"/>
    <property type="match status" value="1"/>
</dbReference>
<accession>A0A1X1TXD6</accession>
<dbReference type="AlphaFoldDB" id="A0A1X1TXD6"/>
<dbReference type="GO" id="GO:0005886">
    <property type="term" value="C:plasma membrane"/>
    <property type="evidence" value="ECO:0007669"/>
    <property type="project" value="UniProtKB-SubCell"/>
</dbReference>
<evidence type="ECO:0000256" key="5">
    <source>
        <dbReference type="ARBA" id="ARBA00022573"/>
    </source>
</evidence>
<evidence type="ECO:0000256" key="2">
    <source>
        <dbReference type="ARBA" id="ARBA00004953"/>
    </source>
</evidence>
<protein>
    <submittedName>
        <fullName evidence="9">Uncharacterized protein</fullName>
    </submittedName>
</protein>
<sequence length="145" mass="15403">MLCRDTDDFALDPDAIPADADLVVVGNPTNPTGIVHPAATLCLTAALGPDPRAALRTWRRDARHHPSPNAGVVEAAFAGALGLRFGGVNNDYGDRCEHRAPMGYGRAPAPCDIAPTVRLARRVNAGALLTAVAWCVVRDRMRRQG</sequence>
<gene>
    <name evidence="9" type="ORF">AWC02_06435</name>
</gene>
<name>A0A1X1TXD6_9MYCO</name>
<reference evidence="9 10" key="1">
    <citation type="submission" date="2016-01" db="EMBL/GenBank/DDBJ databases">
        <title>The new phylogeny of the genus Mycobacterium.</title>
        <authorList>
            <person name="Tarcisio F."/>
            <person name="Conor M."/>
            <person name="Antonella G."/>
            <person name="Elisabetta G."/>
            <person name="Giulia F.S."/>
            <person name="Sara T."/>
            <person name="Anna F."/>
            <person name="Clotilde B."/>
            <person name="Roberto B."/>
            <person name="Veronica D.S."/>
            <person name="Fabio R."/>
            <person name="Monica P."/>
            <person name="Olivier J."/>
            <person name="Enrico T."/>
            <person name="Nicola S."/>
        </authorList>
    </citation>
    <scope>NUCLEOTIDE SEQUENCE [LARGE SCALE GENOMIC DNA]</scope>
    <source>
        <strain evidence="9 10">ATCC 27353</strain>
    </source>
</reference>
<dbReference type="RefSeq" id="WP_207568004.1">
    <property type="nucleotide sequence ID" value="NZ_LQOT01000024.1"/>
</dbReference>
<dbReference type="InterPro" id="IPR015424">
    <property type="entry name" value="PyrdxlP-dep_Trfase"/>
</dbReference>
<keyword evidence="4" id="KW-1003">Cell membrane</keyword>
<organism evidence="9 10">
    <name type="scientific">Mycolicibacter engbaekii</name>
    <dbReference type="NCBI Taxonomy" id="188915"/>
    <lineage>
        <taxon>Bacteria</taxon>
        <taxon>Bacillati</taxon>
        <taxon>Actinomycetota</taxon>
        <taxon>Actinomycetes</taxon>
        <taxon>Mycobacteriales</taxon>
        <taxon>Mycobacteriaceae</taxon>
        <taxon>Mycolicibacter</taxon>
    </lineage>
</organism>
<evidence type="ECO:0000256" key="1">
    <source>
        <dbReference type="ARBA" id="ARBA00004651"/>
    </source>
</evidence>
<evidence type="ECO:0000256" key="8">
    <source>
        <dbReference type="ARBA" id="ARBA00023136"/>
    </source>
</evidence>
<dbReference type="GO" id="GO:0009236">
    <property type="term" value="P:cobalamin biosynthetic process"/>
    <property type="evidence" value="ECO:0007669"/>
    <property type="project" value="UniProtKB-UniPathway"/>
</dbReference>
<dbReference type="Pfam" id="PF03186">
    <property type="entry name" value="CobD_Cbib"/>
    <property type="match status" value="1"/>
</dbReference>
<comment type="subcellular location">
    <subcellularLocation>
        <location evidence="1">Cell membrane</location>
        <topology evidence="1">Multi-pass membrane protein</topology>
    </subcellularLocation>
</comment>
<proteinExistence type="inferred from homology"/>
<dbReference type="UniPathway" id="UPA00148"/>
<comment type="caution">
    <text evidence="9">The sequence shown here is derived from an EMBL/GenBank/DDBJ whole genome shotgun (WGS) entry which is preliminary data.</text>
</comment>
<keyword evidence="7" id="KW-1133">Transmembrane helix</keyword>
<dbReference type="InterPro" id="IPR004485">
    <property type="entry name" value="Cobalamin_biosynth_CobD/CbiB"/>
</dbReference>
<dbReference type="EMBL" id="LQOT01000024">
    <property type="protein sequence ID" value="ORV49245.1"/>
    <property type="molecule type" value="Genomic_DNA"/>
</dbReference>
<dbReference type="GO" id="GO:0048472">
    <property type="term" value="F:threonine-phosphate decarboxylase activity"/>
    <property type="evidence" value="ECO:0007669"/>
    <property type="project" value="InterPro"/>
</dbReference>
<evidence type="ECO:0000313" key="9">
    <source>
        <dbReference type="EMBL" id="ORV49245.1"/>
    </source>
</evidence>
<dbReference type="PANTHER" id="PTHR34308">
    <property type="entry name" value="COBALAMIN BIOSYNTHESIS PROTEIN CBIB"/>
    <property type="match status" value="1"/>
</dbReference>
<dbReference type="Proteomes" id="UP000193465">
    <property type="component" value="Unassembled WGS sequence"/>
</dbReference>
<dbReference type="SUPFAM" id="SSF53383">
    <property type="entry name" value="PLP-dependent transferases"/>
    <property type="match status" value="1"/>
</dbReference>
<dbReference type="STRING" id="188915.AWC02_06435"/>